<accession>A0ABU3VT56</accession>
<evidence type="ECO:0000256" key="6">
    <source>
        <dbReference type="ARBA" id="ARBA00029447"/>
    </source>
</evidence>
<evidence type="ECO:0000256" key="4">
    <source>
        <dbReference type="ARBA" id="ARBA00023136"/>
    </source>
</evidence>
<dbReference type="EMBL" id="JAWIIJ010000001">
    <property type="protein sequence ID" value="MDV2077439.1"/>
    <property type="molecule type" value="Genomic_DNA"/>
</dbReference>
<feature type="transmembrane region" description="Helical" evidence="8">
    <location>
        <begin position="12"/>
        <end position="33"/>
    </location>
</feature>
<dbReference type="PROSITE" id="PS50111">
    <property type="entry name" value="CHEMOTAXIS_TRANSDUC_2"/>
    <property type="match status" value="1"/>
</dbReference>
<evidence type="ECO:0000259" key="9">
    <source>
        <dbReference type="PROSITE" id="PS50111"/>
    </source>
</evidence>
<dbReference type="CDD" id="cd06225">
    <property type="entry name" value="HAMP"/>
    <property type="match status" value="1"/>
</dbReference>
<feature type="domain" description="HAMP" evidence="10">
    <location>
        <begin position="75"/>
        <end position="128"/>
    </location>
</feature>
<dbReference type="SMART" id="SM00283">
    <property type="entry name" value="MA"/>
    <property type="match status" value="1"/>
</dbReference>
<evidence type="ECO:0000313" key="11">
    <source>
        <dbReference type="EMBL" id="MDV2077439.1"/>
    </source>
</evidence>
<evidence type="ECO:0000256" key="8">
    <source>
        <dbReference type="SAM" id="Phobius"/>
    </source>
</evidence>
<protein>
    <submittedName>
        <fullName evidence="11">Methyl-accepting chemotaxis protein</fullName>
    </submittedName>
</protein>
<gene>
    <name evidence="11" type="ORF">RYS15_02035</name>
</gene>
<dbReference type="Proteomes" id="UP001269819">
    <property type="component" value="Unassembled WGS sequence"/>
</dbReference>
<dbReference type="PANTHER" id="PTHR32089:SF119">
    <property type="entry name" value="METHYL-ACCEPTING CHEMOTAXIS PROTEIN CTPL"/>
    <property type="match status" value="1"/>
</dbReference>
<evidence type="ECO:0000256" key="3">
    <source>
        <dbReference type="ARBA" id="ARBA00022989"/>
    </source>
</evidence>
<dbReference type="Pfam" id="PF00015">
    <property type="entry name" value="MCPsignal"/>
    <property type="match status" value="1"/>
</dbReference>
<evidence type="ECO:0000256" key="2">
    <source>
        <dbReference type="ARBA" id="ARBA00022692"/>
    </source>
</evidence>
<dbReference type="SUPFAM" id="SSF58104">
    <property type="entry name" value="Methyl-accepting chemotaxis protein (MCP) signaling domain"/>
    <property type="match status" value="1"/>
</dbReference>
<sequence>MLQLLKNARLKYKFWLLNIVVLAVLCLLVLYAMNMIAALTDRSFAEVFANTAVEFGGLVAVLMLLEMAGSQMLISFIERHVHRLKGTMVSVQSSGNLSQRATVESHDEIGEMASAFNAMQDRTMDVVKSMKQAIERLHVEVHELTRASEQRRDDLSRQQASTDSSATVIAQMLQSFNGIAEQAGIAKTLSHEARKAAVDGSTQVRRSTDSIRGLADVIGQSANSVQALSANSHEISHAVAEIKGIAEQTNLLALNAAIEAARAGEQGRGFAVVADEVRKLAQRVQDSTDQIQGTIDRLLTAMDGAVAQMGSSSEDASRCVGEAEQGREALDAINDVVSRIDRTNEEIAAVSAEQTAATDDVLANVEGIRDATENMVVQLADSAEMSQRLKTLIDSLESAANRVTVN</sequence>
<evidence type="ECO:0000256" key="7">
    <source>
        <dbReference type="PROSITE-ProRule" id="PRU00284"/>
    </source>
</evidence>
<organism evidence="11 12">
    <name type="scientific">Marinobacter xestospongiae</name>
    <dbReference type="NCBI Taxonomy" id="994319"/>
    <lineage>
        <taxon>Bacteria</taxon>
        <taxon>Pseudomonadati</taxon>
        <taxon>Pseudomonadota</taxon>
        <taxon>Gammaproteobacteria</taxon>
        <taxon>Pseudomonadales</taxon>
        <taxon>Marinobacteraceae</taxon>
        <taxon>Marinobacter</taxon>
    </lineage>
</organism>
<keyword evidence="2 8" id="KW-0812">Transmembrane</keyword>
<dbReference type="SMART" id="SM00304">
    <property type="entry name" value="HAMP"/>
    <property type="match status" value="1"/>
</dbReference>
<keyword evidence="4 8" id="KW-0472">Membrane</keyword>
<keyword evidence="5 7" id="KW-0807">Transducer</keyword>
<dbReference type="PANTHER" id="PTHR32089">
    <property type="entry name" value="METHYL-ACCEPTING CHEMOTAXIS PROTEIN MCPB"/>
    <property type="match status" value="1"/>
</dbReference>
<dbReference type="Gene3D" id="1.10.287.950">
    <property type="entry name" value="Methyl-accepting chemotaxis protein"/>
    <property type="match status" value="1"/>
</dbReference>
<proteinExistence type="inferred from homology"/>
<dbReference type="RefSeq" id="WP_316972401.1">
    <property type="nucleotide sequence ID" value="NZ_JAWIIJ010000001.1"/>
</dbReference>
<evidence type="ECO:0000313" key="12">
    <source>
        <dbReference type="Proteomes" id="UP001269819"/>
    </source>
</evidence>
<comment type="subcellular location">
    <subcellularLocation>
        <location evidence="1">Membrane</location>
        <topology evidence="1">Multi-pass membrane protein</topology>
    </subcellularLocation>
</comment>
<dbReference type="Pfam" id="PF00672">
    <property type="entry name" value="HAMP"/>
    <property type="match status" value="1"/>
</dbReference>
<name>A0ABU3VT56_9GAMM</name>
<dbReference type="PROSITE" id="PS50885">
    <property type="entry name" value="HAMP"/>
    <property type="match status" value="1"/>
</dbReference>
<keyword evidence="12" id="KW-1185">Reference proteome</keyword>
<feature type="domain" description="Methyl-accepting transducer" evidence="9">
    <location>
        <begin position="133"/>
        <end position="369"/>
    </location>
</feature>
<comment type="caution">
    <text evidence="11">The sequence shown here is derived from an EMBL/GenBank/DDBJ whole genome shotgun (WGS) entry which is preliminary data.</text>
</comment>
<evidence type="ECO:0000256" key="5">
    <source>
        <dbReference type="ARBA" id="ARBA00023224"/>
    </source>
</evidence>
<reference evidence="11 12" key="1">
    <citation type="submission" date="2023-10" db="EMBL/GenBank/DDBJ databases">
        <title>Characteristics and mechanism of a salt-tolerant marine origin heterotrophic nitrifying- aerobic denitrifying bacteria Marinobacter xestospongiae HN1.</title>
        <authorList>
            <person name="Qi R."/>
        </authorList>
    </citation>
    <scope>NUCLEOTIDE SEQUENCE [LARGE SCALE GENOMIC DNA]</scope>
    <source>
        <strain evidence="11 12">HN1</strain>
    </source>
</reference>
<dbReference type="InterPro" id="IPR004089">
    <property type="entry name" value="MCPsignal_dom"/>
</dbReference>
<evidence type="ECO:0000256" key="1">
    <source>
        <dbReference type="ARBA" id="ARBA00004141"/>
    </source>
</evidence>
<comment type="similarity">
    <text evidence="6">Belongs to the methyl-accepting chemotaxis (MCP) protein family.</text>
</comment>
<evidence type="ECO:0000259" key="10">
    <source>
        <dbReference type="PROSITE" id="PS50885"/>
    </source>
</evidence>
<keyword evidence="3 8" id="KW-1133">Transmembrane helix</keyword>
<feature type="transmembrane region" description="Helical" evidence="8">
    <location>
        <begin position="53"/>
        <end position="77"/>
    </location>
</feature>
<dbReference type="InterPro" id="IPR003660">
    <property type="entry name" value="HAMP_dom"/>
</dbReference>